<name>A0AAU8LUQ7_9BACT</name>
<dbReference type="InterPro" id="IPR024079">
    <property type="entry name" value="MetalloPept_cat_dom_sf"/>
</dbReference>
<accession>A0AAU8LUQ7</accession>
<dbReference type="Gene3D" id="3.40.390.10">
    <property type="entry name" value="Collagenase (Catalytic Domain)"/>
    <property type="match status" value="1"/>
</dbReference>
<dbReference type="Gene3D" id="2.60.40.10">
    <property type="entry name" value="Immunoglobulins"/>
    <property type="match status" value="3"/>
</dbReference>
<organism evidence="2">
    <name type="scientific">Candidatus Electrothrix aestuarii</name>
    <dbReference type="NCBI Taxonomy" id="3062594"/>
    <lineage>
        <taxon>Bacteria</taxon>
        <taxon>Pseudomonadati</taxon>
        <taxon>Thermodesulfobacteriota</taxon>
        <taxon>Desulfobulbia</taxon>
        <taxon>Desulfobulbales</taxon>
        <taxon>Desulfobulbaceae</taxon>
        <taxon>Candidatus Electrothrix</taxon>
    </lineage>
</organism>
<protein>
    <submittedName>
        <fullName evidence="2">CARDB domain-containing protein</fullName>
    </submittedName>
</protein>
<reference evidence="2" key="1">
    <citation type="journal article" date="2024" name="Syst. Appl. Microbiol.">
        <title>First single-strain enrichments of Electrothrix cable bacteria, description of E. aestuarii sp. nov. and E. rattekaaiensis sp. nov., and proposal of a cable bacteria taxonomy following the rules of the SeqCode.</title>
        <authorList>
            <person name="Plum-Jensen L.E."/>
            <person name="Schramm A."/>
            <person name="Marshall I.P.G."/>
        </authorList>
    </citation>
    <scope>NUCLEOTIDE SEQUENCE</scope>
    <source>
        <strain evidence="2">Rat1</strain>
    </source>
</reference>
<proteinExistence type="predicted"/>
<evidence type="ECO:0000313" key="2">
    <source>
        <dbReference type="EMBL" id="XCN72932.1"/>
    </source>
</evidence>
<gene>
    <name evidence="2" type="ORF">Q3M24_22065</name>
</gene>
<dbReference type="GO" id="GO:0008237">
    <property type="term" value="F:metallopeptidase activity"/>
    <property type="evidence" value="ECO:0007669"/>
    <property type="project" value="InterPro"/>
</dbReference>
<dbReference type="InterPro" id="IPR013783">
    <property type="entry name" value="Ig-like_fold"/>
</dbReference>
<reference evidence="2" key="2">
    <citation type="submission" date="2024-06" db="EMBL/GenBank/DDBJ databases">
        <authorList>
            <person name="Plum-Jensen L.E."/>
            <person name="Schramm A."/>
            <person name="Marshall I.P.G."/>
        </authorList>
    </citation>
    <scope>NUCLEOTIDE SEQUENCE</scope>
    <source>
        <strain evidence="2">Rat1</strain>
    </source>
</reference>
<dbReference type="InterPro" id="IPR011635">
    <property type="entry name" value="CARDB"/>
</dbReference>
<dbReference type="Pfam" id="PF07705">
    <property type="entry name" value="CARDB"/>
    <property type="match status" value="3"/>
</dbReference>
<dbReference type="KEGG" id="eaj:Q3M24_22065"/>
<dbReference type="SUPFAM" id="SSF55486">
    <property type="entry name" value="Metalloproteases ('zincins'), catalytic domain"/>
    <property type="match status" value="1"/>
</dbReference>
<dbReference type="AlphaFoldDB" id="A0AAU8LUQ7"/>
<sequence>MNKIFKIFLLFLGVTLPTTVFSAELIYSMTDVQTNAQTNVQAEALQESLASGGSAVPIQLALSSPAQIAALDEVLIPLPTGELVAGTVSKTLKGKGPSELEREAESVTVVTIANNGGALRMIEQNGSVTGMILFDNDAQKIYQASLDEGGSGVLVETDKNKYFCVDFPMQKNASLTAHVPASSMAMLDVAALTPDLSTLQNLESRPGASKTLYINFWGGVLSGTVWNDEYNSGKDIAYTPYSSDIDTSSFSATDRYNMWLAWEETSEDYAAFNINVTTSAAVYLATSAANRVQIIATTTDDFLPGAGGIAYLGAFGTANDYYRTGWVWNTSAGALGITISHESGHQMGLSHDGTLLVEYYEGHGIWGPIMGAPYDQPYVQWDQGEYIGANNKEKDLDIIKGVLGMRADDAGNATTSATALTLPVIDREGQITPNGLFSDVDVYSFAASGATSIQVKPLLGDEGEDRAANLAMNVTLKNAAGTVIASIASHDHSPLSPETNIFTYDGTLLSGTYYLTIDAVSPNTSWFTGFGEYGNGGKYRISVNSSTSTSPDLLVISPAVSNNTLTPGQSFTLSATVKNQGAGTANATALFYYRSSDATITVTDMAIGNDSIPLLTAGGVSPQNITIAAPSLEGTYWFGACAATVAGESDTSNQCSASVEVSVLAAKPDLLVISPSVSDNSLTPGQSFIATATVKNQGSATAASSTLRYYRSNDATITTSDSQLSTASVASLAAGITSTKSVSVTAPTSDGTYWIGACVDPVSNESSSTNQCSGGVQVAVTTPSQPDLLVTSSAVSDTTLTPGQSFTVSATVKNQGNATANSTTLRYYRSDDATISIGDSQFATDLVSSLLAGATSAQNASITAPTNEGTYWFGACVDTVSDESNASNQCSSGVEVTVGEQERFPWILFYPAFF</sequence>
<dbReference type="EMBL" id="CP159373">
    <property type="protein sequence ID" value="XCN72932.1"/>
    <property type="molecule type" value="Genomic_DNA"/>
</dbReference>
<dbReference type="PANTHER" id="PTHR12861:SF3">
    <property type="entry name" value="TRANSLOCON-ASSOCIATED PROTEIN SUBUNIT BETA"/>
    <property type="match status" value="1"/>
</dbReference>
<feature type="domain" description="CARDB" evidence="1">
    <location>
        <begin position="667"/>
        <end position="771"/>
    </location>
</feature>
<dbReference type="PANTHER" id="PTHR12861">
    <property type="entry name" value="TRANSLOCON-ASSOCIATED PROTEIN, BETA SUBUNIT PRECURSOR TRAP-BETA SIGNAL SEQUENCE RECEPTOR BETA SUBUNIT"/>
    <property type="match status" value="1"/>
</dbReference>
<evidence type="ECO:0000259" key="1">
    <source>
        <dbReference type="Pfam" id="PF07705"/>
    </source>
</evidence>
<dbReference type="Pfam" id="PF13582">
    <property type="entry name" value="Reprolysin_3"/>
    <property type="match status" value="1"/>
</dbReference>
<feature type="domain" description="CARDB" evidence="1">
    <location>
        <begin position="550"/>
        <end position="641"/>
    </location>
</feature>
<feature type="domain" description="CARDB" evidence="1">
    <location>
        <begin position="785"/>
        <end position="891"/>
    </location>
</feature>